<evidence type="ECO:0000313" key="2">
    <source>
        <dbReference type="EMBL" id="MPM58426.1"/>
    </source>
</evidence>
<reference evidence="2" key="1">
    <citation type="submission" date="2019-08" db="EMBL/GenBank/DDBJ databases">
        <authorList>
            <person name="Kucharzyk K."/>
            <person name="Murdoch R.W."/>
            <person name="Higgins S."/>
            <person name="Loffler F."/>
        </authorList>
    </citation>
    <scope>NUCLEOTIDE SEQUENCE</scope>
</reference>
<proteinExistence type="predicted"/>
<sequence length="59" mass="6326">MPQLQTVGGFIQRPHRGHGGRVKPGGTVSFFRKGHQLPGAVIRQIQPHDRGGPLLVGHG</sequence>
<accession>A0A645B057</accession>
<gene>
    <name evidence="2" type="ORF">SDC9_105257</name>
</gene>
<evidence type="ECO:0000256" key="1">
    <source>
        <dbReference type="SAM" id="MobiDB-lite"/>
    </source>
</evidence>
<dbReference type="AlphaFoldDB" id="A0A645B057"/>
<organism evidence="2">
    <name type="scientific">bioreactor metagenome</name>
    <dbReference type="NCBI Taxonomy" id="1076179"/>
    <lineage>
        <taxon>unclassified sequences</taxon>
        <taxon>metagenomes</taxon>
        <taxon>ecological metagenomes</taxon>
    </lineage>
</organism>
<comment type="caution">
    <text evidence="2">The sequence shown here is derived from an EMBL/GenBank/DDBJ whole genome shotgun (WGS) entry which is preliminary data.</text>
</comment>
<name>A0A645B057_9ZZZZ</name>
<protein>
    <submittedName>
        <fullName evidence="2">Uncharacterized protein</fullName>
    </submittedName>
</protein>
<dbReference type="EMBL" id="VSSQ01016756">
    <property type="protein sequence ID" value="MPM58426.1"/>
    <property type="molecule type" value="Genomic_DNA"/>
</dbReference>
<feature type="region of interest" description="Disordered" evidence="1">
    <location>
        <begin position="1"/>
        <end position="32"/>
    </location>
</feature>